<dbReference type="InterPro" id="IPR000719">
    <property type="entry name" value="Prot_kinase_dom"/>
</dbReference>
<evidence type="ECO:0000256" key="2">
    <source>
        <dbReference type="ARBA" id="ARBA00022840"/>
    </source>
</evidence>
<dbReference type="Gene3D" id="3.30.200.20">
    <property type="entry name" value="Phosphorylase Kinase, domain 1"/>
    <property type="match status" value="1"/>
</dbReference>
<evidence type="ECO:0000256" key="3">
    <source>
        <dbReference type="PROSITE-ProRule" id="PRU10141"/>
    </source>
</evidence>
<dbReference type="InterPro" id="IPR011009">
    <property type="entry name" value="Kinase-like_dom_sf"/>
</dbReference>
<gene>
    <name evidence="5" type="ORF">BQ9231_00043</name>
</gene>
<dbReference type="PROSITE" id="PS50011">
    <property type="entry name" value="PROTEIN_KINASE_DOM"/>
    <property type="match status" value="1"/>
</dbReference>
<dbReference type="Pfam" id="PF00069">
    <property type="entry name" value="Pkinase"/>
    <property type="match status" value="1"/>
</dbReference>
<dbReference type="GO" id="GO:0004674">
    <property type="term" value="F:protein serine/threonine kinase activity"/>
    <property type="evidence" value="ECO:0007669"/>
    <property type="project" value="TreeGrafter"/>
</dbReference>
<accession>A0A285PXP1</accession>
<dbReference type="GO" id="GO:0005524">
    <property type="term" value="F:ATP binding"/>
    <property type="evidence" value="ECO:0007669"/>
    <property type="project" value="UniProtKB-UniRule"/>
</dbReference>
<reference evidence="5" key="1">
    <citation type="submission" date="2017-08" db="EMBL/GenBank/DDBJ databases">
        <authorList>
            <person name="de Groot N.N."/>
        </authorList>
    </citation>
    <scope>NUCLEOTIDE SEQUENCE</scope>
</reference>
<dbReference type="SUPFAM" id="SSF56112">
    <property type="entry name" value="Protein kinase-like (PK-like)"/>
    <property type="match status" value="1"/>
</dbReference>
<keyword evidence="5" id="KW-0418">Kinase</keyword>
<evidence type="ECO:0000259" key="4">
    <source>
        <dbReference type="PROSITE" id="PS50011"/>
    </source>
</evidence>
<name>A0A285PXP1_9VIRU</name>
<sequence>MKVLGKIGQGAYGSVYKVEHKEKIFALKRNTLDNHISFHGSLRELDMLTKLKGHPYIVSFEGLSFSSPVEKPLSPLAGHDIRSDELFFILENADMDLHDLIYRHSMSFEQYKSIVLQLLLVLEYIHAKGIIHRDIKPSNILWKSLSPGDASSLARVGDASSSEGSVRLCDFGLSKFHTLQGQPTPRVITAWYRSPEVFVGSYSYKADIWSLGCVLAECLAKKPLFRGHEEEVWRALQKFKKPEEVLPGFIGLSPEQIEEFGKRDYQHLLQLLSGMLAPNPEKRYTATECLDSYFCRKREDLITEIRSKNPPVADPEILFTIHSCFERDKAVGVVNDIFNHAQEIEWYSPRVLFTSLMLFDRYLDYLHVTYPNGIKKSEASDSGKYHSERGVILRYLVCLYMSIKYHSTLYVPDTFTNFTGKTFSAFVDFSAETLKCAHDFERLMIQKVCRYRIYTPTPYERAHIILTPDQVRLLLYYYGAIGECKTTSRRIFSSWLIWMKRK</sequence>
<dbReference type="SMART" id="SM00220">
    <property type="entry name" value="S_TKc"/>
    <property type="match status" value="1"/>
</dbReference>
<dbReference type="PROSITE" id="PS00107">
    <property type="entry name" value="PROTEIN_KINASE_ATP"/>
    <property type="match status" value="1"/>
</dbReference>
<dbReference type="InterPro" id="IPR050108">
    <property type="entry name" value="CDK"/>
</dbReference>
<proteinExistence type="predicted"/>
<dbReference type="EMBL" id="LT907979">
    <property type="protein sequence ID" value="SOB73926.1"/>
    <property type="molecule type" value="Genomic_DNA"/>
</dbReference>
<evidence type="ECO:0000256" key="1">
    <source>
        <dbReference type="ARBA" id="ARBA00022741"/>
    </source>
</evidence>
<organism evidence="5">
    <name type="scientific">Cedratvirus lausannensis</name>
    <dbReference type="NCBI Taxonomy" id="2023205"/>
    <lineage>
        <taxon>Viruses</taxon>
        <taxon>Pithoviruses</taxon>
        <taxon>Orthocedratvirinae</taxon>
        <taxon>Alphacedratvirus</taxon>
        <taxon>Alphacedratvirus francolausannense</taxon>
    </lineage>
</organism>
<keyword evidence="2 3" id="KW-0067">ATP-binding</keyword>
<dbReference type="Proteomes" id="UP000274850">
    <property type="component" value="Segment"/>
</dbReference>
<protein>
    <submittedName>
        <fullName evidence="5">Ser/Thr protein kinase</fullName>
    </submittedName>
</protein>
<dbReference type="Gene3D" id="1.10.510.10">
    <property type="entry name" value="Transferase(Phosphotransferase) domain 1"/>
    <property type="match status" value="1"/>
</dbReference>
<dbReference type="PANTHER" id="PTHR24056">
    <property type="entry name" value="CELL DIVISION PROTEIN KINASE"/>
    <property type="match status" value="1"/>
</dbReference>
<dbReference type="InterPro" id="IPR017441">
    <property type="entry name" value="Protein_kinase_ATP_BS"/>
</dbReference>
<evidence type="ECO:0000313" key="5">
    <source>
        <dbReference type="EMBL" id="SOB73926.1"/>
    </source>
</evidence>
<keyword evidence="6" id="KW-1185">Reference proteome</keyword>
<keyword evidence="5" id="KW-0808">Transferase</keyword>
<evidence type="ECO:0000313" key="6">
    <source>
        <dbReference type="Proteomes" id="UP000274850"/>
    </source>
</evidence>
<feature type="binding site" evidence="3">
    <location>
        <position position="28"/>
    </location>
    <ligand>
        <name>ATP</name>
        <dbReference type="ChEBI" id="CHEBI:30616"/>
    </ligand>
</feature>
<feature type="domain" description="Protein kinase" evidence="4">
    <location>
        <begin position="1"/>
        <end position="294"/>
    </location>
</feature>
<keyword evidence="1 3" id="KW-0547">Nucleotide-binding</keyword>